<name>A0A0F9JJI5_9ZZZZ</name>
<feature type="region of interest" description="Disordered" evidence="1">
    <location>
        <begin position="52"/>
        <end position="76"/>
    </location>
</feature>
<gene>
    <name evidence="2" type="ORF">LCGC14_1817240</name>
</gene>
<reference evidence="2" key="1">
    <citation type="journal article" date="2015" name="Nature">
        <title>Complex archaea that bridge the gap between prokaryotes and eukaryotes.</title>
        <authorList>
            <person name="Spang A."/>
            <person name="Saw J.H."/>
            <person name="Jorgensen S.L."/>
            <person name="Zaremba-Niedzwiedzka K."/>
            <person name="Martijn J."/>
            <person name="Lind A.E."/>
            <person name="van Eijk R."/>
            <person name="Schleper C."/>
            <person name="Guy L."/>
            <person name="Ettema T.J."/>
        </authorList>
    </citation>
    <scope>NUCLEOTIDE SEQUENCE</scope>
</reference>
<organism evidence="2">
    <name type="scientific">marine sediment metagenome</name>
    <dbReference type="NCBI Taxonomy" id="412755"/>
    <lineage>
        <taxon>unclassified sequences</taxon>
        <taxon>metagenomes</taxon>
        <taxon>ecological metagenomes</taxon>
    </lineage>
</organism>
<feature type="region of interest" description="Disordered" evidence="1">
    <location>
        <begin position="1"/>
        <end position="21"/>
    </location>
</feature>
<sequence>MRTQRHKLELGAGSDTSMYSENDDENFTAMSYKAGYSLKSTSGLSFSINDLYGTSESPRPEQNVGERKKHSTNTVNGSLGYTFPSEKFSTELFAKEFHLEYDEDADEAGNRKDREYGVGMYYRVLPKTSLLLEYSHGTKEYIDQVVSLTDSRSNFYRFGIKWDATAKMNGALKIGYEDRTYPEIDHNKSMAPVIDGNVMYKITESTKIKFLARFGIDESAYAGSVAEGLSKSYNYDHQEVGVGIKSRLLNRVTFDITVRAVSDEYENFQGGALESRKDTIKYFDATVEYDFIKNLSVGIHYNAKGKESNDPNQEETTQKVMVFVWYLI</sequence>
<proteinExistence type="predicted"/>
<dbReference type="Gene3D" id="2.40.160.10">
    <property type="entry name" value="Porin"/>
    <property type="match status" value="1"/>
</dbReference>
<dbReference type="AlphaFoldDB" id="A0A0F9JJI5"/>
<dbReference type="SUPFAM" id="SSF56935">
    <property type="entry name" value="Porins"/>
    <property type="match status" value="1"/>
</dbReference>
<protein>
    <submittedName>
        <fullName evidence="2">Uncharacterized protein</fullName>
    </submittedName>
</protein>
<dbReference type="InterPro" id="IPR023614">
    <property type="entry name" value="Porin_dom_sf"/>
</dbReference>
<dbReference type="EMBL" id="LAZR01017742">
    <property type="protein sequence ID" value="KKL99157.1"/>
    <property type="molecule type" value="Genomic_DNA"/>
</dbReference>
<dbReference type="Pfam" id="PF10082">
    <property type="entry name" value="BBP2_2"/>
    <property type="match status" value="1"/>
</dbReference>
<comment type="caution">
    <text evidence="2">The sequence shown here is derived from an EMBL/GenBank/DDBJ whole genome shotgun (WGS) entry which is preliminary data.</text>
</comment>
<evidence type="ECO:0000313" key="2">
    <source>
        <dbReference type="EMBL" id="KKL99157.1"/>
    </source>
</evidence>
<accession>A0A0F9JJI5</accession>
<dbReference type="InterPro" id="IPR018759">
    <property type="entry name" value="BBP2_2"/>
</dbReference>
<evidence type="ECO:0000256" key="1">
    <source>
        <dbReference type="SAM" id="MobiDB-lite"/>
    </source>
</evidence>